<dbReference type="AlphaFoldDB" id="A0A804N3U9"/>
<reference evidence="2" key="3">
    <citation type="submission" date="2021-05" db="UniProtKB">
        <authorList>
            <consortium name="EnsemblPlants"/>
        </authorList>
    </citation>
    <scope>IDENTIFICATION</scope>
    <source>
        <strain evidence="2">cv. B73</strain>
    </source>
</reference>
<proteinExistence type="predicted"/>
<dbReference type="Gramene" id="Zm00001eb132860_T001">
    <property type="protein sequence ID" value="Zm00001eb132860_P001"/>
    <property type="gene ID" value="Zm00001eb132860"/>
</dbReference>
<evidence type="ECO:0000256" key="1">
    <source>
        <dbReference type="SAM" id="MobiDB-lite"/>
    </source>
</evidence>
<name>A0A804N3U9_MAIZE</name>
<protein>
    <submittedName>
        <fullName evidence="2">Uncharacterized protein</fullName>
    </submittedName>
</protein>
<organism evidence="2 3">
    <name type="scientific">Zea mays</name>
    <name type="common">Maize</name>
    <dbReference type="NCBI Taxonomy" id="4577"/>
    <lineage>
        <taxon>Eukaryota</taxon>
        <taxon>Viridiplantae</taxon>
        <taxon>Streptophyta</taxon>
        <taxon>Embryophyta</taxon>
        <taxon>Tracheophyta</taxon>
        <taxon>Spermatophyta</taxon>
        <taxon>Magnoliopsida</taxon>
        <taxon>Liliopsida</taxon>
        <taxon>Poales</taxon>
        <taxon>Poaceae</taxon>
        <taxon>PACMAD clade</taxon>
        <taxon>Panicoideae</taxon>
        <taxon>Andropogonodae</taxon>
        <taxon>Andropogoneae</taxon>
        <taxon>Tripsacinae</taxon>
        <taxon>Zea</taxon>
    </lineage>
</organism>
<feature type="compositionally biased region" description="Basic and acidic residues" evidence="1">
    <location>
        <begin position="47"/>
        <end position="58"/>
    </location>
</feature>
<sequence length="93" mass="9800">MRSAFDLPIAAASLQIARGALWRAVEARDPPTPTARCGSRAPPSTAQEKHRSAQEKHRSGAGSVHRGRAHGGGVGARRDLRHLQGGPPPRGGR</sequence>
<dbReference type="InParanoid" id="A0A804N3U9"/>
<dbReference type="EnsemblPlants" id="Zm00001eb132860_T001">
    <property type="protein sequence ID" value="Zm00001eb132860_P001"/>
    <property type="gene ID" value="Zm00001eb132860"/>
</dbReference>
<feature type="region of interest" description="Disordered" evidence="1">
    <location>
        <begin position="27"/>
        <end position="93"/>
    </location>
</feature>
<accession>A0A804N3U9</accession>
<evidence type="ECO:0000313" key="2">
    <source>
        <dbReference type="EnsemblPlants" id="Zm00001eb132860_P001"/>
    </source>
</evidence>
<evidence type="ECO:0000313" key="3">
    <source>
        <dbReference type="Proteomes" id="UP000007305"/>
    </source>
</evidence>
<dbReference type="Proteomes" id="UP000007305">
    <property type="component" value="Chromosome 3"/>
</dbReference>
<reference evidence="2" key="2">
    <citation type="submission" date="2019-07" db="EMBL/GenBank/DDBJ databases">
        <authorList>
            <person name="Seetharam A."/>
            <person name="Woodhouse M."/>
            <person name="Cannon E."/>
        </authorList>
    </citation>
    <scope>NUCLEOTIDE SEQUENCE [LARGE SCALE GENOMIC DNA]</scope>
    <source>
        <strain evidence="2">cv. B73</strain>
    </source>
</reference>
<keyword evidence="3" id="KW-1185">Reference proteome</keyword>
<reference evidence="3" key="1">
    <citation type="submission" date="2015-12" db="EMBL/GenBank/DDBJ databases">
        <title>Update maize B73 reference genome by single molecule sequencing technologies.</title>
        <authorList>
            <consortium name="Maize Genome Sequencing Project"/>
            <person name="Ware D."/>
        </authorList>
    </citation>
    <scope>NUCLEOTIDE SEQUENCE [LARGE SCALE GENOMIC DNA]</scope>
    <source>
        <strain evidence="3">cv. B73</strain>
    </source>
</reference>